<gene>
    <name evidence="2" type="ORF">ACFPER_13885</name>
</gene>
<name>A0ABV9R7D2_9MICO</name>
<accession>A0ABV9R7D2</accession>
<dbReference type="Gene3D" id="3.30.360.10">
    <property type="entry name" value="Dihydrodipicolinate Reductase, domain 2"/>
    <property type="match status" value="1"/>
</dbReference>
<dbReference type="Pfam" id="PF01408">
    <property type="entry name" value="GFO_IDH_MocA"/>
    <property type="match status" value="1"/>
</dbReference>
<reference evidence="3" key="1">
    <citation type="journal article" date="2019" name="Int. J. Syst. Evol. Microbiol.">
        <title>The Global Catalogue of Microorganisms (GCM) 10K type strain sequencing project: providing services to taxonomists for standard genome sequencing and annotation.</title>
        <authorList>
            <consortium name="The Broad Institute Genomics Platform"/>
            <consortium name="The Broad Institute Genome Sequencing Center for Infectious Disease"/>
            <person name="Wu L."/>
            <person name="Ma J."/>
        </authorList>
    </citation>
    <scope>NUCLEOTIDE SEQUENCE [LARGE SCALE GENOMIC DNA]</scope>
    <source>
        <strain evidence="3">CGMCC 1.12192</strain>
    </source>
</reference>
<dbReference type="EMBL" id="JBHSJC010000002">
    <property type="protein sequence ID" value="MFC4829894.1"/>
    <property type="molecule type" value="Genomic_DNA"/>
</dbReference>
<dbReference type="RefSeq" id="WP_204395046.1">
    <property type="nucleotide sequence ID" value="NZ_JAFBBW010000001.1"/>
</dbReference>
<protein>
    <submittedName>
        <fullName evidence="2">Gfo/Idh/MocA family protein</fullName>
    </submittedName>
</protein>
<dbReference type="Proteomes" id="UP001595960">
    <property type="component" value="Unassembled WGS sequence"/>
</dbReference>
<dbReference type="InterPro" id="IPR036291">
    <property type="entry name" value="NAD(P)-bd_dom_sf"/>
</dbReference>
<dbReference type="InterPro" id="IPR051450">
    <property type="entry name" value="Gfo/Idh/MocA_Oxidoreductases"/>
</dbReference>
<sequence>MSWGVGVIGAGPGVSALHLPTLDRLSDRFRVVHVADAGSGRAAALAARSGAAASSGTADLLADPAVEVVAICSPPAEHARHALDAIAAGARGILCEKPLATTVDDARAIVDACQDAGIPLVVATNHLYDPAWSRAKHHLVSLRAEIRAISATVALPPNSRFHRAVTEVEPGVAPARGVPDLTVPEVAAGVVRQLVLGLAVHDLPAVRDLAPVFEGVDFAVPVTPLGYAIGFRASGIPVLLTAIMLPDGPDPAWRITVDAAIDRVDVEFPPAFVHTGSAEVRVRGGDLRTTAYPRDPEDGYVREWRALAELLDGSAVMEYHEILDDARFAIDLAEAASAAVHAGAAA</sequence>
<proteinExistence type="predicted"/>
<keyword evidence="3" id="KW-1185">Reference proteome</keyword>
<evidence type="ECO:0000259" key="1">
    <source>
        <dbReference type="Pfam" id="PF01408"/>
    </source>
</evidence>
<dbReference type="PANTHER" id="PTHR43377:SF1">
    <property type="entry name" value="BILIVERDIN REDUCTASE A"/>
    <property type="match status" value="1"/>
</dbReference>
<dbReference type="SUPFAM" id="SSF51735">
    <property type="entry name" value="NAD(P)-binding Rossmann-fold domains"/>
    <property type="match status" value="1"/>
</dbReference>
<organism evidence="2 3">
    <name type="scientific">Agromyces aurantiacus</name>
    <dbReference type="NCBI Taxonomy" id="165814"/>
    <lineage>
        <taxon>Bacteria</taxon>
        <taxon>Bacillati</taxon>
        <taxon>Actinomycetota</taxon>
        <taxon>Actinomycetes</taxon>
        <taxon>Micrococcales</taxon>
        <taxon>Microbacteriaceae</taxon>
        <taxon>Agromyces</taxon>
    </lineage>
</organism>
<evidence type="ECO:0000313" key="3">
    <source>
        <dbReference type="Proteomes" id="UP001595960"/>
    </source>
</evidence>
<dbReference type="PANTHER" id="PTHR43377">
    <property type="entry name" value="BILIVERDIN REDUCTASE A"/>
    <property type="match status" value="1"/>
</dbReference>
<feature type="domain" description="Gfo/Idh/MocA-like oxidoreductase N-terminal" evidence="1">
    <location>
        <begin position="5"/>
        <end position="122"/>
    </location>
</feature>
<evidence type="ECO:0000313" key="2">
    <source>
        <dbReference type="EMBL" id="MFC4829894.1"/>
    </source>
</evidence>
<dbReference type="Gene3D" id="3.40.50.720">
    <property type="entry name" value="NAD(P)-binding Rossmann-like Domain"/>
    <property type="match status" value="1"/>
</dbReference>
<comment type="caution">
    <text evidence="2">The sequence shown here is derived from an EMBL/GenBank/DDBJ whole genome shotgun (WGS) entry which is preliminary data.</text>
</comment>
<dbReference type="InterPro" id="IPR000683">
    <property type="entry name" value="Gfo/Idh/MocA-like_OxRdtase_N"/>
</dbReference>